<protein>
    <recommendedName>
        <fullName evidence="3">Arrestin-like N-terminal domain-containing protein</fullName>
    </recommendedName>
</protein>
<organism evidence="1 2">
    <name type="scientific">Pseudonocardia xishanensis</name>
    <dbReference type="NCBI Taxonomy" id="630995"/>
    <lineage>
        <taxon>Bacteria</taxon>
        <taxon>Bacillati</taxon>
        <taxon>Actinomycetota</taxon>
        <taxon>Actinomycetes</taxon>
        <taxon>Pseudonocardiales</taxon>
        <taxon>Pseudonocardiaceae</taxon>
        <taxon>Pseudonocardia</taxon>
    </lineage>
</organism>
<reference evidence="2" key="1">
    <citation type="journal article" date="2019" name="Int. J. Syst. Evol. Microbiol.">
        <title>The Global Catalogue of Microorganisms (GCM) 10K type strain sequencing project: providing services to taxonomists for standard genome sequencing and annotation.</title>
        <authorList>
            <consortium name="The Broad Institute Genomics Platform"/>
            <consortium name="The Broad Institute Genome Sequencing Center for Infectious Disease"/>
            <person name="Wu L."/>
            <person name="Ma J."/>
        </authorList>
    </citation>
    <scope>NUCLEOTIDE SEQUENCE [LARGE SCALE GENOMIC DNA]</scope>
    <source>
        <strain evidence="2">JCM 17906</strain>
    </source>
</reference>
<dbReference type="Proteomes" id="UP001501598">
    <property type="component" value="Unassembled WGS sequence"/>
</dbReference>
<name>A0ABP8RN94_9PSEU</name>
<sequence>MIFGRRGPTLAVDIRTDRDAYRPGEIVRATVRLTPSADLESPEVSVALLHADTAEGWSDSWAVDGRFVVEEESMRGGVTVEHVVELRVPERATPGLEETGEPLVDDPEDFRHDLDAADLWGAPSSTGRRVRSTWAVQVVGRGTGKPVDERRPVTVLALPARGRPGTRSRGPADVAVTIPDGSVAPGATVSGRLRVTPERELAVRSLRVDLLLVERLDDRVLTADRVVSVPLAAAETLPARVPRDLPFALTVPPDAAPTALADGASIRWELHGVVDLARREDAVGVHELVVHSAGL</sequence>
<proteinExistence type="predicted"/>
<evidence type="ECO:0000313" key="2">
    <source>
        <dbReference type="Proteomes" id="UP001501598"/>
    </source>
</evidence>
<dbReference type="RefSeq" id="WP_345414855.1">
    <property type="nucleotide sequence ID" value="NZ_BAABGT010000027.1"/>
</dbReference>
<keyword evidence="2" id="KW-1185">Reference proteome</keyword>
<comment type="caution">
    <text evidence="1">The sequence shown here is derived from an EMBL/GenBank/DDBJ whole genome shotgun (WGS) entry which is preliminary data.</text>
</comment>
<accession>A0ABP8RN94</accession>
<gene>
    <name evidence="1" type="ORF">GCM10023175_19170</name>
</gene>
<dbReference type="EMBL" id="BAABGT010000027">
    <property type="protein sequence ID" value="GAA4543023.1"/>
    <property type="molecule type" value="Genomic_DNA"/>
</dbReference>
<evidence type="ECO:0000313" key="1">
    <source>
        <dbReference type="EMBL" id="GAA4543023.1"/>
    </source>
</evidence>
<evidence type="ECO:0008006" key="3">
    <source>
        <dbReference type="Google" id="ProtNLM"/>
    </source>
</evidence>